<dbReference type="GO" id="GO:0005829">
    <property type="term" value="C:cytosol"/>
    <property type="evidence" value="ECO:0007669"/>
    <property type="project" value="TreeGrafter"/>
</dbReference>
<dbReference type="InterPro" id="IPR013785">
    <property type="entry name" value="Aldolase_TIM"/>
</dbReference>
<evidence type="ECO:0000256" key="3">
    <source>
        <dbReference type="ARBA" id="ARBA00005081"/>
    </source>
</evidence>
<dbReference type="InterPro" id="IPR011060">
    <property type="entry name" value="RibuloseP-bd_barrel"/>
</dbReference>
<protein>
    <recommendedName>
        <fullName evidence="7">Putative N-acetylmannosamine-6-phosphate 2-epimerase</fullName>
        <ecNumber evidence="7">5.1.3.9</ecNumber>
    </recommendedName>
    <alternativeName>
        <fullName evidence="7">ManNAc-6-P epimerase</fullName>
    </alternativeName>
</protein>
<dbReference type="InterPro" id="IPR007260">
    <property type="entry name" value="NanE"/>
</dbReference>
<evidence type="ECO:0000256" key="2">
    <source>
        <dbReference type="ARBA" id="ARBA00002147"/>
    </source>
</evidence>
<organism evidence="8 9">
    <name type="scientific">Allocoleopsis franciscana PCC 7113</name>
    <dbReference type="NCBI Taxonomy" id="1173027"/>
    <lineage>
        <taxon>Bacteria</taxon>
        <taxon>Bacillati</taxon>
        <taxon>Cyanobacteriota</taxon>
        <taxon>Cyanophyceae</taxon>
        <taxon>Coleofasciculales</taxon>
        <taxon>Coleofasciculaceae</taxon>
        <taxon>Allocoleopsis</taxon>
        <taxon>Allocoleopsis franciscana</taxon>
    </lineage>
</organism>
<accession>K9WAY9</accession>
<dbReference type="EMBL" id="CP003630">
    <property type="protein sequence ID" value="AFZ17403.1"/>
    <property type="molecule type" value="Genomic_DNA"/>
</dbReference>
<dbReference type="Gene3D" id="3.20.20.70">
    <property type="entry name" value="Aldolase class I"/>
    <property type="match status" value="1"/>
</dbReference>
<keyword evidence="6 7" id="KW-0119">Carbohydrate metabolism</keyword>
<dbReference type="NCBIfam" id="NF002231">
    <property type="entry name" value="PRK01130.1"/>
    <property type="match status" value="1"/>
</dbReference>
<name>K9WAY9_9CYAN</name>
<dbReference type="AlphaFoldDB" id="K9WAY9"/>
<gene>
    <name evidence="7" type="primary">nanE</name>
    <name evidence="8" type="ORF">Mic7113_1527</name>
</gene>
<comment type="catalytic activity">
    <reaction evidence="1 7">
        <text>an N-acyl-D-glucosamine 6-phosphate = an N-acyl-D-mannosamine 6-phosphate</text>
        <dbReference type="Rhea" id="RHEA:23932"/>
        <dbReference type="ChEBI" id="CHEBI:57599"/>
        <dbReference type="ChEBI" id="CHEBI:57666"/>
        <dbReference type="EC" id="5.1.3.9"/>
    </reaction>
</comment>
<dbReference type="CDD" id="cd04729">
    <property type="entry name" value="NanE"/>
    <property type="match status" value="1"/>
</dbReference>
<dbReference type="PANTHER" id="PTHR36204">
    <property type="entry name" value="N-ACETYLMANNOSAMINE-6-PHOSPHATE 2-EPIMERASE-RELATED"/>
    <property type="match status" value="1"/>
</dbReference>
<dbReference type="KEGG" id="mic:Mic7113_1527"/>
<dbReference type="GO" id="GO:0005975">
    <property type="term" value="P:carbohydrate metabolic process"/>
    <property type="evidence" value="ECO:0007669"/>
    <property type="project" value="UniProtKB-UniRule"/>
</dbReference>
<evidence type="ECO:0000256" key="7">
    <source>
        <dbReference type="HAMAP-Rule" id="MF_01235"/>
    </source>
</evidence>
<evidence type="ECO:0000256" key="6">
    <source>
        <dbReference type="ARBA" id="ARBA00023277"/>
    </source>
</evidence>
<keyword evidence="9" id="KW-1185">Reference proteome</keyword>
<comment type="similarity">
    <text evidence="4 7">Belongs to the NanE family.</text>
</comment>
<dbReference type="PATRIC" id="fig|1173027.3.peg.1696"/>
<dbReference type="UniPathway" id="UPA00629">
    <property type="reaction ID" value="UER00682"/>
</dbReference>
<evidence type="ECO:0000256" key="4">
    <source>
        <dbReference type="ARBA" id="ARBA00007439"/>
    </source>
</evidence>
<dbReference type="RefSeq" id="WP_015181559.1">
    <property type="nucleotide sequence ID" value="NC_019738.1"/>
</dbReference>
<dbReference type="SUPFAM" id="SSF51366">
    <property type="entry name" value="Ribulose-phoshate binding barrel"/>
    <property type="match status" value="1"/>
</dbReference>
<dbReference type="STRING" id="1173027.Mic7113_1527"/>
<dbReference type="HAMAP" id="MF_01235">
    <property type="entry name" value="ManNAc6P_epimer"/>
    <property type="match status" value="1"/>
</dbReference>
<evidence type="ECO:0000313" key="9">
    <source>
        <dbReference type="Proteomes" id="UP000010471"/>
    </source>
</evidence>
<comment type="function">
    <text evidence="2 7">Converts N-acetylmannosamine-6-phosphate (ManNAc-6-P) to N-acetylglucosamine-6-phosphate (GlcNAc-6-P).</text>
</comment>
<comment type="pathway">
    <text evidence="3 7">Amino-sugar metabolism; N-acetylneuraminate degradation; D-fructose 6-phosphate from N-acetylneuraminate: step 3/5.</text>
</comment>
<sequence>MVANSNNLIPSFLKGLIVSCQAPIDSPLHDPLVIAAMAQASVNQGAVAVRIDTPAHVQAVRRQCPKTPIIGLWKQQLPGFDVYITPQFHHAEAIASAGADIIAIDATLRQRPGGETIETIIERIHDELGKLVMADVDTIESAIASQKAGADIVGTTLYGYTAQTQHLSPPGFDLLSQIVEQLDVPVICEGGIASPQMAQEALKRGAYAVVVGTAITGIDLQVKAYQKAIIDVSPAP</sequence>
<evidence type="ECO:0000256" key="1">
    <source>
        <dbReference type="ARBA" id="ARBA00000056"/>
    </source>
</evidence>
<dbReference type="GO" id="GO:0019262">
    <property type="term" value="P:N-acetylneuraminate catabolic process"/>
    <property type="evidence" value="ECO:0007669"/>
    <property type="project" value="UniProtKB-UniRule"/>
</dbReference>
<reference evidence="8 9" key="1">
    <citation type="submission" date="2012-06" db="EMBL/GenBank/DDBJ databases">
        <title>Finished chromosome of genome of Microcoleus sp. PCC 7113.</title>
        <authorList>
            <consortium name="US DOE Joint Genome Institute"/>
            <person name="Gugger M."/>
            <person name="Coursin T."/>
            <person name="Rippka R."/>
            <person name="Tandeau De Marsac N."/>
            <person name="Huntemann M."/>
            <person name="Wei C.-L."/>
            <person name="Han J."/>
            <person name="Detter J.C."/>
            <person name="Han C."/>
            <person name="Tapia R."/>
            <person name="Chen A."/>
            <person name="Kyrpides N."/>
            <person name="Mavromatis K."/>
            <person name="Markowitz V."/>
            <person name="Szeto E."/>
            <person name="Ivanova N."/>
            <person name="Pagani I."/>
            <person name="Pati A."/>
            <person name="Goodwin L."/>
            <person name="Nordberg H.P."/>
            <person name="Cantor M.N."/>
            <person name="Hua S.X."/>
            <person name="Woyke T."/>
            <person name="Kerfeld C.A."/>
        </authorList>
    </citation>
    <scope>NUCLEOTIDE SEQUENCE [LARGE SCALE GENOMIC DNA]</scope>
    <source>
        <strain evidence="8 9">PCC 7113</strain>
    </source>
</reference>
<dbReference type="OrthoDB" id="9781704at2"/>
<dbReference type="Proteomes" id="UP000010471">
    <property type="component" value="Chromosome"/>
</dbReference>
<dbReference type="Pfam" id="PF04131">
    <property type="entry name" value="NanE"/>
    <property type="match status" value="1"/>
</dbReference>
<dbReference type="HOGENOM" id="CLU_086300_1_0_3"/>
<dbReference type="GO" id="GO:0047465">
    <property type="term" value="F:N-acylglucosamine-6-phosphate 2-epimerase activity"/>
    <property type="evidence" value="ECO:0007669"/>
    <property type="project" value="UniProtKB-EC"/>
</dbReference>
<dbReference type="GO" id="GO:0006053">
    <property type="term" value="P:N-acetylmannosamine catabolic process"/>
    <property type="evidence" value="ECO:0007669"/>
    <property type="project" value="TreeGrafter"/>
</dbReference>
<evidence type="ECO:0000256" key="5">
    <source>
        <dbReference type="ARBA" id="ARBA00023235"/>
    </source>
</evidence>
<dbReference type="EC" id="5.1.3.9" evidence="7"/>
<dbReference type="PANTHER" id="PTHR36204:SF1">
    <property type="entry name" value="N-ACETYLMANNOSAMINE-6-PHOSPHATE 2-EPIMERASE-RELATED"/>
    <property type="match status" value="1"/>
</dbReference>
<proteinExistence type="inferred from homology"/>
<evidence type="ECO:0000313" key="8">
    <source>
        <dbReference type="EMBL" id="AFZ17403.1"/>
    </source>
</evidence>
<dbReference type="eggNOG" id="COG3010">
    <property type="taxonomic scope" value="Bacteria"/>
</dbReference>
<keyword evidence="5 7" id="KW-0413">Isomerase</keyword>